<reference evidence="1 2" key="2">
    <citation type="journal article" date="2012" name="Proc. Natl. Acad. Sci. U.S.A.">
        <title>Antigenic diversity is generated by distinct evolutionary mechanisms in African trypanosome species.</title>
        <authorList>
            <person name="Jackson A.P."/>
            <person name="Berry A."/>
            <person name="Aslett M."/>
            <person name="Allison H.C."/>
            <person name="Burton P."/>
            <person name="Vavrova-Anderson J."/>
            <person name="Brown R."/>
            <person name="Browne H."/>
            <person name="Corton N."/>
            <person name="Hauser H."/>
            <person name="Gamble J."/>
            <person name="Gilderthorp R."/>
            <person name="Marcello L."/>
            <person name="McQuillan J."/>
            <person name="Otto T.D."/>
            <person name="Quail M.A."/>
            <person name="Sanders M.J."/>
            <person name="van Tonder A."/>
            <person name="Ginger M.L."/>
            <person name="Field M.C."/>
            <person name="Barry J.D."/>
            <person name="Hertz-Fowler C."/>
            <person name="Berriman M."/>
        </authorList>
    </citation>
    <scope>NUCLEOTIDE SEQUENCE [LARGE SCALE GENOMIC DNA]</scope>
    <source>
        <strain evidence="1 2">IL3000</strain>
    </source>
</reference>
<evidence type="ECO:0000313" key="1">
    <source>
        <dbReference type="EMBL" id="CCD13981.1"/>
    </source>
</evidence>
<dbReference type="EMBL" id="CAEQ01001342">
    <property type="protein sequence ID" value="CCD13981.1"/>
    <property type="molecule type" value="Genomic_DNA"/>
</dbReference>
<dbReference type="Proteomes" id="UP000000702">
    <property type="component" value="Unassembled WGS sequence"/>
</dbReference>
<comment type="caution">
    <text evidence="1">The sequence shown here is derived from an EMBL/GenBank/DDBJ whole genome shotgun (WGS) entry which is preliminary data.</text>
</comment>
<evidence type="ECO:0000313" key="2">
    <source>
        <dbReference type="Proteomes" id="UP000000702"/>
    </source>
</evidence>
<name>F9W9S6_TRYCI</name>
<organism evidence="1 2">
    <name type="scientific">Trypanosoma congolense (strain IL3000)</name>
    <dbReference type="NCBI Taxonomy" id="1068625"/>
    <lineage>
        <taxon>Eukaryota</taxon>
        <taxon>Discoba</taxon>
        <taxon>Euglenozoa</taxon>
        <taxon>Kinetoplastea</taxon>
        <taxon>Metakinetoplastina</taxon>
        <taxon>Trypanosomatida</taxon>
        <taxon>Trypanosomatidae</taxon>
        <taxon>Trypanosoma</taxon>
        <taxon>Nannomonas</taxon>
    </lineage>
</organism>
<dbReference type="AlphaFoldDB" id="F9W9S6"/>
<sequence>MFFLEGRPLPSPVLLRAWRPGSLFHFSMLGAVVAPRSVFPPHVGRGVFRDEHLWRCFGGAELRFLASNAPSTCAYLLCRMLAGGGGERFDTPMSHGSSSCDRQRLEIPYRTLRSVAYVGLRGGG</sequence>
<reference evidence="2" key="1">
    <citation type="submission" date="2011-07" db="EMBL/GenBank/DDBJ databases">
        <title>Divergent evolution of antigenic variation in African trypanosomes.</title>
        <authorList>
            <person name="Jackson A.P."/>
            <person name="Berry A."/>
            <person name="Allison H.C."/>
            <person name="Burton P."/>
            <person name="Anderson J."/>
            <person name="Aslett M."/>
            <person name="Brown R."/>
            <person name="Corton N."/>
            <person name="Harris D."/>
            <person name="Hauser H."/>
            <person name="Gamble J."/>
            <person name="Gilderthorp R."/>
            <person name="McQuillan J."/>
            <person name="Quail M.A."/>
            <person name="Sanders M."/>
            <person name="Van Tonder A."/>
            <person name="Ginger M.L."/>
            <person name="Donelson J.E."/>
            <person name="Field M.C."/>
            <person name="Barry J.D."/>
            <person name="Berriman M."/>
            <person name="Hertz-Fowler C."/>
        </authorList>
    </citation>
    <scope>NUCLEOTIDE SEQUENCE [LARGE SCALE GENOMIC DNA]</scope>
    <source>
        <strain evidence="2">IL3000</strain>
    </source>
</reference>
<accession>F9W9S6</accession>
<keyword evidence="2" id="KW-1185">Reference proteome</keyword>
<protein>
    <submittedName>
        <fullName evidence="1">Uncharacterized protein</fullName>
    </submittedName>
</protein>
<gene>
    <name evidence="1" type="ORF">TCIL3000_0_46650</name>
</gene>
<proteinExistence type="predicted"/>